<reference evidence="1" key="2">
    <citation type="journal article" date="2022" name="New Phytol.">
        <title>Evolutionary transition to the ectomycorrhizal habit in the genomes of a hyperdiverse lineage of mushroom-forming fungi.</title>
        <authorList>
            <person name="Looney B."/>
            <person name="Miyauchi S."/>
            <person name="Morin E."/>
            <person name="Drula E."/>
            <person name="Courty P.E."/>
            <person name="Kohler A."/>
            <person name="Kuo A."/>
            <person name="LaButti K."/>
            <person name="Pangilinan J."/>
            <person name="Lipzen A."/>
            <person name="Riley R."/>
            <person name="Andreopoulos W."/>
            <person name="He G."/>
            <person name="Johnson J."/>
            <person name="Nolan M."/>
            <person name="Tritt A."/>
            <person name="Barry K.W."/>
            <person name="Grigoriev I.V."/>
            <person name="Nagy L.G."/>
            <person name="Hibbett D."/>
            <person name="Henrissat B."/>
            <person name="Matheny P.B."/>
            <person name="Labbe J."/>
            <person name="Martin F.M."/>
        </authorList>
    </citation>
    <scope>NUCLEOTIDE SEQUENCE</scope>
    <source>
        <strain evidence="1">HHB10654</strain>
    </source>
</reference>
<gene>
    <name evidence="1" type="ORF">BV25DRAFT_1636748</name>
</gene>
<reference evidence="1" key="1">
    <citation type="submission" date="2021-03" db="EMBL/GenBank/DDBJ databases">
        <authorList>
            <consortium name="DOE Joint Genome Institute"/>
            <person name="Ahrendt S."/>
            <person name="Looney B.P."/>
            <person name="Miyauchi S."/>
            <person name="Morin E."/>
            <person name="Drula E."/>
            <person name="Courty P.E."/>
            <person name="Chicoki N."/>
            <person name="Fauchery L."/>
            <person name="Kohler A."/>
            <person name="Kuo A."/>
            <person name="Labutti K."/>
            <person name="Pangilinan J."/>
            <person name="Lipzen A."/>
            <person name="Riley R."/>
            <person name="Andreopoulos W."/>
            <person name="He G."/>
            <person name="Johnson J."/>
            <person name="Barry K.W."/>
            <person name="Grigoriev I.V."/>
            <person name="Nagy L."/>
            <person name="Hibbett D."/>
            <person name="Henrissat B."/>
            <person name="Matheny P.B."/>
            <person name="Labbe J."/>
            <person name="Martin F."/>
        </authorList>
    </citation>
    <scope>NUCLEOTIDE SEQUENCE</scope>
    <source>
        <strain evidence="1">HHB10654</strain>
    </source>
</reference>
<dbReference type="Proteomes" id="UP000814140">
    <property type="component" value="Unassembled WGS sequence"/>
</dbReference>
<comment type="caution">
    <text evidence="1">The sequence shown here is derived from an EMBL/GenBank/DDBJ whole genome shotgun (WGS) entry which is preliminary data.</text>
</comment>
<dbReference type="EMBL" id="MU277267">
    <property type="protein sequence ID" value="KAI0056281.1"/>
    <property type="molecule type" value="Genomic_DNA"/>
</dbReference>
<name>A0ACB8SKG7_9AGAM</name>
<keyword evidence="1" id="KW-0378">Hydrolase</keyword>
<sequence>MALVIRNVHLPSQQGSGDEGLWNVHCQKGRVVRVEHAAQSSRRLAPRVLKLPAFLRPGRELDARGKGILLPSLCHAHIHIDKCFLLDQCRPLRSGSFEEALKITSEAKTRFALNMDDVYARGHRLITESIANGVTSLRAHVEVDNIVGFDCLDIALQLKSDFARVCDIQIAVFAQDPLFDDADAASLGANHDLLSRASRREGVSAVGSAPYVEHTPAQQQHNLSAVLALALARDLHLDLHLDYTLDPATPPLLPILLEQLRQTHWPAHRKVTIGHGTRYTLFAAADWDALDIGDLPVAFVALPQSDMYMMGRTADQARLAPRGTLPVPYMAARGLEVALSVNNVDNPFTPQGSADPLVLCPLGVAIYQDATEETLRTLLVRPGPWIYQKCVSTAAKSSVGLGAREALLRPEPGAQADFVLLHDNASVRSAVLDPCYTRTTIRGGVVVASRRGVEWGAWQARKTAPAYVFGVPVRWDIWIVFWVVVGLWGGWRVGVLLDA</sequence>
<protein>
    <submittedName>
        <fullName evidence="1">Metallo-dependent hydrolase</fullName>
    </submittedName>
</protein>
<accession>A0ACB8SKG7</accession>
<proteinExistence type="predicted"/>
<evidence type="ECO:0000313" key="1">
    <source>
        <dbReference type="EMBL" id="KAI0056281.1"/>
    </source>
</evidence>
<evidence type="ECO:0000313" key="2">
    <source>
        <dbReference type="Proteomes" id="UP000814140"/>
    </source>
</evidence>
<organism evidence="1 2">
    <name type="scientific">Artomyces pyxidatus</name>
    <dbReference type="NCBI Taxonomy" id="48021"/>
    <lineage>
        <taxon>Eukaryota</taxon>
        <taxon>Fungi</taxon>
        <taxon>Dikarya</taxon>
        <taxon>Basidiomycota</taxon>
        <taxon>Agaricomycotina</taxon>
        <taxon>Agaricomycetes</taxon>
        <taxon>Russulales</taxon>
        <taxon>Auriscalpiaceae</taxon>
        <taxon>Artomyces</taxon>
    </lineage>
</organism>
<keyword evidence="2" id="KW-1185">Reference proteome</keyword>